<evidence type="ECO:0000259" key="5">
    <source>
        <dbReference type="SMART" id="SM00387"/>
    </source>
</evidence>
<feature type="transmembrane region" description="Helical" evidence="4">
    <location>
        <begin position="20"/>
        <end position="41"/>
    </location>
</feature>
<dbReference type="InterPro" id="IPR011712">
    <property type="entry name" value="Sig_transdc_His_kin_sub3_dim/P"/>
</dbReference>
<feature type="transmembrane region" description="Helical" evidence="4">
    <location>
        <begin position="86"/>
        <end position="106"/>
    </location>
</feature>
<dbReference type="PANTHER" id="PTHR24421">
    <property type="entry name" value="NITRATE/NITRITE SENSOR PROTEIN NARX-RELATED"/>
    <property type="match status" value="1"/>
</dbReference>
<feature type="transmembrane region" description="Helical" evidence="4">
    <location>
        <begin position="158"/>
        <end position="183"/>
    </location>
</feature>
<dbReference type="InterPro" id="IPR036890">
    <property type="entry name" value="HATPase_C_sf"/>
</dbReference>
<evidence type="ECO:0000256" key="2">
    <source>
        <dbReference type="ARBA" id="ARBA00022777"/>
    </source>
</evidence>
<dbReference type="Pfam" id="PF07730">
    <property type="entry name" value="HisKA_3"/>
    <property type="match status" value="1"/>
</dbReference>
<proteinExistence type="predicted"/>
<dbReference type="CDD" id="cd16917">
    <property type="entry name" value="HATPase_UhpB-NarQ-NarX-like"/>
    <property type="match status" value="1"/>
</dbReference>
<dbReference type="InterPro" id="IPR050482">
    <property type="entry name" value="Sensor_HK_TwoCompSys"/>
</dbReference>
<dbReference type="RefSeq" id="WP_386668211.1">
    <property type="nucleotide sequence ID" value="NZ_JBHLTG010000002.1"/>
</dbReference>
<accession>A0ABV6RN24</accession>
<feature type="transmembrane region" description="Helical" evidence="4">
    <location>
        <begin position="53"/>
        <end position="74"/>
    </location>
</feature>
<organism evidence="6 7">
    <name type="scientific">Lysobacter korlensis</name>
    <dbReference type="NCBI Taxonomy" id="553636"/>
    <lineage>
        <taxon>Bacteria</taxon>
        <taxon>Pseudomonadati</taxon>
        <taxon>Pseudomonadota</taxon>
        <taxon>Gammaproteobacteria</taxon>
        <taxon>Lysobacterales</taxon>
        <taxon>Lysobacteraceae</taxon>
        <taxon>Lysobacter</taxon>
    </lineage>
</organism>
<keyword evidence="4" id="KW-0472">Membrane</keyword>
<feature type="domain" description="Histidine kinase/HSP90-like ATPase" evidence="5">
    <location>
        <begin position="354"/>
        <end position="445"/>
    </location>
</feature>
<evidence type="ECO:0000313" key="6">
    <source>
        <dbReference type="EMBL" id="MFC0678395.1"/>
    </source>
</evidence>
<dbReference type="Gene3D" id="3.30.565.10">
    <property type="entry name" value="Histidine kinase-like ATPase, C-terminal domain"/>
    <property type="match status" value="1"/>
</dbReference>
<dbReference type="InterPro" id="IPR003594">
    <property type="entry name" value="HATPase_dom"/>
</dbReference>
<keyword evidence="2 6" id="KW-0418">Kinase</keyword>
<keyword evidence="4" id="KW-1133">Transmembrane helix</keyword>
<sequence length="445" mass="47632">MVTALLLWSPYVLFGRRDPSLHLVLDSVDACVALLVAYLVHGHFLRRRLLQDLLLAQGLVLLAVAGLGSTYTVAVLGGGSAGTVEVWAPLAIRLAGAVLILGAAIVSGRVARRYTTIWLTLAAPAVGAALIVAILWFMRSGLPVALDPGYVPGSAEHAILTGHPLLLAGQALGAVCFVVASVSFTIKATRRHDELLRWLGPACALAAFARLNYVMFPSVYSDWLYTGDLLRTGFYLVLMVGAVREIGRYWAEQSKVAVLEDRRRLARELHDGVMQELAFIRAEARGLGRGAAPDRIVAASDRALDEARAAVEALGRSGDDPLGLVLHRTAGELAERHGVMLEVDVDHSVDAGTEQKHALMRITREAVSNAIRHGGASRVLVRLGRVEDARRLVVEDDGCGFDVSSARSGESGYGLTSMDDRARGLPGSFEIDATPGRGSKVTVTW</sequence>
<dbReference type="GO" id="GO:0016301">
    <property type="term" value="F:kinase activity"/>
    <property type="evidence" value="ECO:0007669"/>
    <property type="project" value="UniProtKB-KW"/>
</dbReference>
<keyword evidence="1" id="KW-0808">Transferase</keyword>
<keyword evidence="3" id="KW-0902">Two-component regulatory system</keyword>
<dbReference type="SMART" id="SM00387">
    <property type="entry name" value="HATPase_c"/>
    <property type="match status" value="1"/>
</dbReference>
<feature type="transmembrane region" description="Helical" evidence="4">
    <location>
        <begin position="195"/>
        <end position="213"/>
    </location>
</feature>
<protein>
    <submittedName>
        <fullName evidence="6">Sensor histidine kinase</fullName>
    </submittedName>
</protein>
<comment type="caution">
    <text evidence="6">The sequence shown here is derived from an EMBL/GenBank/DDBJ whole genome shotgun (WGS) entry which is preliminary data.</text>
</comment>
<gene>
    <name evidence="6" type="ORF">ACFFGH_11150</name>
</gene>
<evidence type="ECO:0000313" key="7">
    <source>
        <dbReference type="Proteomes" id="UP001589896"/>
    </source>
</evidence>
<dbReference type="Gene3D" id="1.20.5.1930">
    <property type="match status" value="1"/>
</dbReference>
<evidence type="ECO:0000256" key="4">
    <source>
        <dbReference type="SAM" id="Phobius"/>
    </source>
</evidence>
<evidence type="ECO:0000256" key="3">
    <source>
        <dbReference type="ARBA" id="ARBA00023012"/>
    </source>
</evidence>
<evidence type="ECO:0000256" key="1">
    <source>
        <dbReference type="ARBA" id="ARBA00022679"/>
    </source>
</evidence>
<dbReference type="Pfam" id="PF02518">
    <property type="entry name" value="HATPase_c"/>
    <property type="match status" value="1"/>
</dbReference>
<dbReference type="SUPFAM" id="SSF55874">
    <property type="entry name" value="ATPase domain of HSP90 chaperone/DNA topoisomerase II/histidine kinase"/>
    <property type="match status" value="1"/>
</dbReference>
<keyword evidence="4" id="KW-0812">Transmembrane</keyword>
<keyword evidence="7" id="KW-1185">Reference proteome</keyword>
<dbReference type="EMBL" id="JBHLTG010000002">
    <property type="protein sequence ID" value="MFC0678395.1"/>
    <property type="molecule type" value="Genomic_DNA"/>
</dbReference>
<feature type="transmembrane region" description="Helical" evidence="4">
    <location>
        <begin position="118"/>
        <end position="138"/>
    </location>
</feature>
<name>A0ABV6RN24_9GAMM</name>
<reference evidence="6 7" key="1">
    <citation type="submission" date="2024-09" db="EMBL/GenBank/DDBJ databases">
        <authorList>
            <person name="Sun Q."/>
            <person name="Mori K."/>
        </authorList>
    </citation>
    <scope>NUCLEOTIDE SEQUENCE [LARGE SCALE GENOMIC DNA]</scope>
    <source>
        <strain evidence="6 7">KCTC 23076</strain>
    </source>
</reference>
<dbReference type="Proteomes" id="UP001589896">
    <property type="component" value="Unassembled WGS sequence"/>
</dbReference>